<comment type="similarity">
    <text evidence="4 13">Belongs to the aspartokinase family.</text>
</comment>
<dbReference type="InterPro" id="IPR005260">
    <property type="entry name" value="Asp_kin_monofn"/>
</dbReference>
<dbReference type="UniPathway" id="UPA00034">
    <property type="reaction ID" value="UER00015"/>
</dbReference>
<dbReference type="InterPro" id="IPR045865">
    <property type="entry name" value="ACT-like_dom_sf"/>
</dbReference>
<proteinExistence type="inferred from homology"/>
<dbReference type="NCBIfam" id="NF005155">
    <property type="entry name" value="PRK06635.1-4"/>
    <property type="match status" value="1"/>
</dbReference>
<evidence type="ECO:0000256" key="5">
    <source>
        <dbReference type="ARBA" id="ARBA00022605"/>
    </source>
</evidence>
<keyword evidence="8 13" id="KW-0418">Kinase</keyword>
<comment type="pathway">
    <text evidence="3 14">Amino-acid biosynthesis; L-threonine biosynthesis; L-threonine from L-aspartate: step 1/5.</text>
</comment>
<dbReference type="NCBIfam" id="NF005154">
    <property type="entry name" value="PRK06635.1-2"/>
    <property type="match status" value="1"/>
</dbReference>
<dbReference type="NCBIfam" id="TIGR00657">
    <property type="entry name" value="asp_kinases"/>
    <property type="match status" value="1"/>
</dbReference>
<gene>
    <name evidence="16" type="ORF">DBW96_04180</name>
</gene>
<evidence type="ECO:0000313" key="16">
    <source>
        <dbReference type="EMBL" id="RCL39818.1"/>
    </source>
</evidence>
<organism evidence="16 17">
    <name type="scientific">SAR86 cluster bacterium</name>
    <dbReference type="NCBI Taxonomy" id="2030880"/>
    <lineage>
        <taxon>Bacteria</taxon>
        <taxon>Pseudomonadati</taxon>
        <taxon>Pseudomonadota</taxon>
        <taxon>Gammaproteobacteria</taxon>
        <taxon>SAR86 cluster</taxon>
    </lineage>
</organism>
<evidence type="ECO:0000256" key="1">
    <source>
        <dbReference type="ARBA" id="ARBA00004766"/>
    </source>
</evidence>
<dbReference type="UniPathway" id="UPA00050">
    <property type="reaction ID" value="UER00461"/>
</dbReference>
<evidence type="ECO:0000256" key="9">
    <source>
        <dbReference type="ARBA" id="ARBA00022840"/>
    </source>
</evidence>
<dbReference type="EMBL" id="QOPE01000036">
    <property type="protein sequence ID" value="RCL39818.1"/>
    <property type="molecule type" value="Genomic_DNA"/>
</dbReference>
<evidence type="ECO:0000256" key="3">
    <source>
        <dbReference type="ARBA" id="ARBA00005139"/>
    </source>
</evidence>
<dbReference type="CDD" id="cd04913">
    <property type="entry name" value="ACT_AKii-LysC-BS-like_1"/>
    <property type="match status" value="1"/>
</dbReference>
<evidence type="ECO:0000259" key="15">
    <source>
        <dbReference type="PROSITE" id="PS51671"/>
    </source>
</evidence>
<evidence type="ECO:0000256" key="4">
    <source>
        <dbReference type="ARBA" id="ARBA00010122"/>
    </source>
</evidence>
<dbReference type="PANTHER" id="PTHR21499">
    <property type="entry name" value="ASPARTATE KINASE"/>
    <property type="match status" value="1"/>
</dbReference>
<name>A0A368BR55_9GAMM</name>
<keyword evidence="10" id="KW-0457">Lysine biosynthesis</keyword>
<dbReference type="Gene3D" id="3.30.2130.10">
    <property type="entry name" value="VC0802-like"/>
    <property type="match status" value="1"/>
</dbReference>
<dbReference type="InterPro" id="IPR036393">
    <property type="entry name" value="AceGlu_kinase-like_sf"/>
</dbReference>
<evidence type="ECO:0000256" key="6">
    <source>
        <dbReference type="ARBA" id="ARBA00022679"/>
    </source>
</evidence>
<dbReference type="InterPro" id="IPR041740">
    <property type="entry name" value="AKii-LysC-BS"/>
</dbReference>
<feature type="binding site" evidence="12">
    <location>
        <begin position="173"/>
        <end position="174"/>
    </location>
    <ligand>
        <name>ATP</name>
        <dbReference type="ChEBI" id="CHEBI:30616"/>
    </ligand>
</feature>
<dbReference type="GO" id="GO:0005829">
    <property type="term" value="C:cytosol"/>
    <property type="evidence" value="ECO:0007669"/>
    <property type="project" value="TreeGrafter"/>
</dbReference>
<dbReference type="GO" id="GO:0005524">
    <property type="term" value="F:ATP binding"/>
    <property type="evidence" value="ECO:0007669"/>
    <property type="project" value="UniProtKB-KW"/>
</dbReference>
<dbReference type="PROSITE" id="PS51671">
    <property type="entry name" value="ACT"/>
    <property type="match status" value="2"/>
</dbReference>
<comment type="pathway">
    <text evidence="2 14">Amino-acid biosynthesis; L-methionine biosynthesis via de novo pathway; L-homoserine from L-aspartate: step 1/3.</text>
</comment>
<dbReference type="NCBIfam" id="TIGR00656">
    <property type="entry name" value="asp_kin_monofn"/>
    <property type="match status" value="1"/>
</dbReference>
<dbReference type="SUPFAM" id="SSF55021">
    <property type="entry name" value="ACT-like"/>
    <property type="match status" value="2"/>
</dbReference>
<dbReference type="CDD" id="cd04261">
    <property type="entry name" value="AAK_AKii-LysC-BS"/>
    <property type="match status" value="1"/>
</dbReference>
<dbReference type="InterPro" id="IPR002912">
    <property type="entry name" value="ACT_dom"/>
</dbReference>
<dbReference type="SUPFAM" id="SSF53633">
    <property type="entry name" value="Carbamate kinase-like"/>
    <property type="match status" value="1"/>
</dbReference>
<feature type="binding site" evidence="12">
    <location>
        <position position="47"/>
    </location>
    <ligand>
        <name>substrate</name>
    </ligand>
</feature>
<dbReference type="AlphaFoldDB" id="A0A368BR55"/>
<evidence type="ECO:0000256" key="2">
    <source>
        <dbReference type="ARBA" id="ARBA00004986"/>
    </source>
</evidence>
<dbReference type="PROSITE" id="PS00324">
    <property type="entry name" value="ASPARTOKINASE"/>
    <property type="match status" value="1"/>
</dbReference>
<keyword evidence="7 12" id="KW-0547">Nucleotide-binding</keyword>
<dbReference type="InterPro" id="IPR001341">
    <property type="entry name" value="Asp_kinase"/>
</dbReference>
<keyword evidence="9 12" id="KW-0067">ATP-binding</keyword>
<dbReference type="CDD" id="cd04923">
    <property type="entry name" value="ACT_AK-LysC-DapG-like_2"/>
    <property type="match status" value="1"/>
</dbReference>
<dbReference type="PIRSF" id="PIRSF000726">
    <property type="entry name" value="Asp_kin"/>
    <property type="match status" value="1"/>
</dbReference>
<dbReference type="InterPro" id="IPR054352">
    <property type="entry name" value="ACT_Aspartokinase"/>
</dbReference>
<comment type="catalytic activity">
    <reaction evidence="11 13">
        <text>L-aspartate + ATP = 4-phospho-L-aspartate + ADP</text>
        <dbReference type="Rhea" id="RHEA:23776"/>
        <dbReference type="ChEBI" id="CHEBI:29991"/>
        <dbReference type="ChEBI" id="CHEBI:30616"/>
        <dbReference type="ChEBI" id="CHEBI:57535"/>
        <dbReference type="ChEBI" id="CHEBI:456216"/>
        <dbReference type="EC" id="2.7.2.4"/>
    </reaction>
</comment>
<sequence>MKNIIVQKFGGTSVGSVERILAVANIIKAAFKNEFPVVVVSAMGKETDRLVMLAKGISKNPEKRELDALLSTGEKVSASLLAMQLNEMGIKAKSFSAAQISMKTTSQYSKAKILDINYQIILDSIQSGFVPVITGFQGVTDSGDVTTLGRGGSDTTAVAVSAAIEASRCDIYTDVDGIYTTDPNLVNNAKKLESITMEEMLELSGQGANVLQIRAVEFANKYNVPLRVLSSFKSGSGTHILKEESSMEDAVITGIAYQKDQTKITLHGVVDTPGIASGILSPISNEDIEVDVIVQNVSVSGKTDFTFTVATEDSSAAEAALNNNMQGITYDEIIVDENIVKVSLVGVGMRSHAGIASKAFNALADAGINIQMISTSEIKITLVISQDKLEDAVKVLHDAFELEK</sequence>
<feature type="binding site" evidence="12">
    <location>
        <begin position="8"/>
        <end position="11"/>
    </location>
    <ligand>
        <name>ATP</name>
        <dbReference type="ChEBI" id="CHEBI:30616"/>
    </ligand>
</feature>
<dbReference type="Pfam" id="PF22468">
    <property type="entry name" value="ACT_9"/>
    <property type="match status" value="1"/>
</dbReference>
<dbReference type="FunFam" id="3.30.2130.10:FF:000002">
    <property type="entry name" value="Aspartokinase"/>
    <property type="match status" value="1"/>
</dbReference>
<dbReference type="PANTHER" id="PTHR21499:SF3">
    <property type="entry name" value="ASPARTOKINASE"/>
    <property type="match status" value="1"/>
</dbReference>
<dbReference type="Proteomes" id="UP000253307">
    <property type="component" value="Unassembled WGS sequence"/>
</dbReference>
<dbReference type="UniPathway" id="UPA00051">
    <property type="reaction ID" value="UER00462"/>
</dbReference>
<feature type="domain" description="ACT" evidence="15">
    <location>
        <begin position="264"/>
        <end position="342"/>
    </location>
</feature>
<evidence type="ECO:0000256" key="13">
    <source>
        <dbReference type="RuleBase" id="RU003448"/>
    </source>
</evidence>
<feature type="binding site" evidence="12">
    <location>
        <position position="179"/>
    </location>
    <ligand>
        <name>ATP</name>
        <dbReference type="ChEBI" id="CHEBI:30616"/>
    </ligand>
</feature>
<dbReference type="GO" id="GO:0009090">
    <property type="term" value="P:homoserine biosynthetic process"/>
    <property type="evidence" value="ECO:0007669"/>
    <property type="project" value="TreeGrafter"/>
</dbReference>
<dbReference type="InterPro" id="IPR001048">
    <property type="entry name" value="Asp/Glu/Uridylate_kinase"/>
</dbReference>
<evidence type="ECO:0000313" key="17">
    <source>
        <dbReference type="Proteomes" id="UP000253307"/>
    </source>
</evidence>
<evidence type="ECO:0000256" key="7">
    <source>
        <dbReference type="ARBA" id="ARBA00022741"/>
    </source>
</evidence>
<dbReference type="InterPro" id="IPR018042">
    <property type="entry name" value="Aspartate_kinase_CS"/>
</dbReference>
<evidence type="ECO:0000256" key="11">
    <source>
        <dbReference type="ARBA" id="ARBA00047872"/>
    </source>
</evidence>
<dbReference type="Gene3D" id="3.40.1160.10">
    <property type="entry name" value="Acetylglutamate kinase-like"/>
    <property type="match status" value="1"/>
</dbReference>
<evidence type="ECO:0000256" key="12">
    <source>
        <dbReference type="PIRSR" id="PIRSR000726-1"/>
    </source>
</evidence>
<protein>
    <recommendedName>
        <fullName evidence="13">Aspartokinase</fullName>
        <ecNumber evidence="13">2.7.2.4</ecNumber>
    </recommendedName>
</protein>
<dbReference type="EC" id="2.7.2.4" evidence="13"/>
<comment type="caution">
    <text evidence="16">The sequence shown here is derived from an EMBL/GenBank/DDBJ whole genome shotgun (WGS) entry which is preliminary data.</text>
</comment>
<feature type="domain" description="ACT" evidence="15">
    <location>
        <begin position="344"/>
        <end position="404"/>
    </location>
</feature>
<evidence type="ECO:0000256" key="10">
    <source>
        <dbReference type="ARBA" id="ARBA00023154"/>
    </source>
</evidence>
<dbReference type="GO" id="GO:0004072">
    <property type="term" value="F:aspartate kinase activity"/>
    <property type="evidence" value="ECO:0007669"/>
    <property type="project" value="UniProtKB-EC"/>
</dbReference>
<dbReference type="FunFam" id="3.40.1160.10:FF:000002">
    <property type="entry name" value="Aspartokinase"/>
    <property type="match status" value="1"/>
</dbReference>
<dbReference type="Pfam" id="PF00696">
    <property type="entry name" value="AA_kinase"/>
    <property type="match status" value="1"/>
</dbReference>
<keyword evidence="5 14" id="KW-0028">Amino-acid biosynthesis</keyword>
<comment type="pathway">
    <text evidence="1 14">Amino-acid biosynthesis; L-lysine biosynthesis via DAP pathway; (S)-tetrahydrodipicolinate from L-aspartate: step 1/4.</text>
</comment>
<keyword evidence="6 13" id="KW-0808">Transferase</keyword>
<feature type="binding site" evidence="12">
    <location>
        <position position="74"/>
    </location>
    <ligand>
        <name>substrate</name>
    </ligand>
</feature>
<accession>A0A368BR55</accession>
<dbReference type="GO" id="GO:0009088">
    <property type="term" value="P:threonine biosynthetic process"/>
    <property type="evidence" value="ECO:0007669"/>
    <property type="project" value="UniProtKB-UniPathway"/>
</dbReference>
<dbReference type="GO" id="GO:0009089">
    <property type="term" value="P:lysine biosynthetic process via diaminopimelate"/>
    <property type="evidence" value="ECO:0007669"/>
    <property type="project" value="UniProtKB-UniPathway"/>
</dbReference>
<reference evidence="16 17" key="1">
    <citation type="journal article" date="2018" name="Microbiome">
        <title>Fine metagenomic profile of the Mediterranean stratified and mixed water columns revealed by assembly and recruitment.</title>
        <authorList>
            <person name="Haro-Moreno J.M."/>
            <person name="Lopez-Perez M."/>
            <person name="De La Torre J.R."/>
            <person name="Picazo A."/>
            <person name="Camacho A."/>
            <person name="Rodriguez-Valera F."/>
        </authorList>
    </citation>
    <scope>NUCLEOTIDE SEQUENCE [LARGE SCALE GENOMIC DNA]</scope>
    <source>
        <strain evidence="16">MED-G82</strain>
    </source>
</reference>
<evidence type="ECO:0000256" key="14">
    <source>
        <dbReference type="RuleBase" id="RU004249"/>
    </source>
</evidence>
<evidence type="ECO:0000256" key="8">
    <source>
        <dbReference type="ARBA" id="ARBA00022777"/>
    </source>
</evidence>